<organism evidence="1 2">
    <name type="scientific">Curtobacterium aetherium</name>
    <dbReference type="NCBI Taxonomy" id="2841594"/>
    <lineage>
        <taxon>Bacteria</taxon>
        <taxon>Bacillati</taxon>
        <taxon>Actinomycetota</taxon>
        <taxon>Actinomycetes</taxon>
        <taxon>Micrococcales</taxon>
        <taxon>Microbacteriaceae</taxon>
        <taxon>Curtobacterium</taxon>
    </lineage>
</organism>
<dbReference type="EMBL" id="CP076544">
    <property type="protein sequence ID" value="QWS32543.1"/>
    <property type="molecule type" value="Genomic_DNA"/>
</dbReference>
<accession>A0ACD1E1D1</accession>
<dbReference type="Proteomes" id="UP000681794">
    <property type="component" value="Chromosome"/>
</dbReference>
<name>A0ACD1E1D1_9MICO</name>
<protein>
    <submittedName>
        <fullName evidence="1">GAF and ANTAR domain-containing protein</fullName>
    </submittedName>
</protein>
<proteinExistence type="predicted"/>
<evidence type="ECO:0000313" key="2">
    <source>
        <dbReference type="Proteomes" id="UP000681794"/>
    </source>
</evidence>
<evidence type="ECO:0000313" key="1">
    <source>
        <dbReference type="EMBL" id="QWS32543.1"/>
    </source>
</evidence>
<sequence length="235" mass="24843">MTGAEFIAAVAALHRASAEDDLCGPFLSVLPVTAVAISTLGDPLGSETVCASDSTAARLEEIQLDLGEGPCWEAVRTRRPVLEPDLQRSRSAGWPVALTALRDARLGAVFAFPIRFGTIDIGAVDLYHREAAAFPEGAVEDATALAEAVARQVLRRALAGVDDALQGHTQDGNPYSRREVYQASGMLAAQTGAGPSDALLLLRAHAYAAGRPVRDLARDVIARDVDFTDHTDSAR</sequence>
<gene>
    <name evidence="1" type="ORF">KM842_09590</name>
</gene>
<reference evidence="1" key="1">
    <citation type="submission" date="2021-06" db="EMBL/GenBank/DDBJ databases">
        <authorList>
            <person name="Ellington A.J."/>
            <person name="Bryan N.C."/>
            <person name="Christner B.C."/>
            <person name="Reisch C.R."/>
        </authorList>
    </citation>
    <scope>NUCLEOTIDE SEQUENCE</scope>
    <source>
        <strain evidence="1">L6-1</strain>
    </source>
</reference>
<keyword evidence="2" id="KW-1185">Reference proteome</keyword>